<dbReference type="AlphaFoldDB" id="A0A0W0G8F6"/>
<protein>
    <submittedName>
        <fullName evidence="2">Uncharacterized protein</fullName>
    </submittedName>
</protein>
<dbReference type="EMBL" id="LATX01000832">
    <property type="protein sequence ID" value="KTB44856.1"/>
    <property type="molecule type" value="Genomic_DNA"/>
</dbReference>
<organism evidence="2 3">
    <name type="scientific">Moniliophthora roreri</name>
    <name type="common">Frosty pod rot fungus</name>
    <name type="synonym">Monilia roreri</name>
    <dbReference type="NCBI Taxonomy" id="221103"/>
    <lineage>
        <taxon>Eukaryota</taxon>
        <taxon>Fungi</taxon>
        <taxon>Dikarya</taxon>
        <taxon>Basidiomycota</taxon>
        <taxon>Agaricomycotina</taxon>
        <taxon>Agaricomycetes</taxon>
        <taxon>Agaricomycetidae</taxon>
        <taxon>Agaricales</taxon>
        <taxon>Marasmiineae</taxon>
        <taxon>Marasmiaceae</taxon>
        <taxon>Moniliophthora</taxon>
    </lineage>
</organism>
<sequence length="246" mass="26964">MEVRASGVLRQLIIHSPISISLNVLNLPEYSQLFNPMTWTVVVHPDNFSITAILQSDLTIGARLLTETASGRVLEMIVRTSFVVDQLDMSDIIPTIASLRAIVSDKPFITSFKMSSSWPNASPKAVWWLLCESRHTSCTPSTSTTSYTSSPYRPPYSGFQLSHLRASGFLSWFPVVCKHFGIMIIASGAMMVMALASGSVVKELLRVGLGEMYQSIDGPALDELVVGNNLNEAEIFSQVLESALHP</sequence>
<reference evidence="2 3" key="1">
    <citation type="submission" date="2015-12" db="EMBL/GenBank/DDBJ databases">
        <title>Draft genome sequence of Moniliophthora roreri, the causal agent of frosty pod rot of cacao.</title>
        <authorList>
            <person name="Aime M.C."/>
            <person name="Diaz-Valderrama J.R."/>
            <person name="Kijpornyongpan T."/>
            <person name="Phillips-Mora W."/>
        </authorList>
    </citation>
    <scope>NUCLEOTIDE SEQUENCE [LARGE SCALE GENOMIC DNA]</scope>
    <source>
        <strain evidence="2 3">MCA 2952</strain>
    </source>
</reference>
<keyword evidence="1" id="KW-0472">Membrane</keyword>
<gene>
    <name evidence="2" type="ORF">WG66_2572</name>
</gene>
<feature type="transmembrane region" description="Helical" evidence="1">
    <location>
        <begin position="180"/>
        <end position="201"/>
    </location>
</feature>
<accession>A0A0W0G8F6</accession>
<name>A0A0W0G8F6_MONRR</name>
<keyword evidence="1" id="KW-1133">Transmembrane helix</keyword>
<keyword evidence="1" id="KW-0812">Transmembrane</keyword>
<evidence type="ECO:0000256" key="1">
    <source>
        <dbReference type="SAM" id="Phobius"/>
    </source>
</evidence>
<comment type="caution">
    <text evidence="2">The sequence shown here is derived from an EMBL/GenBank/DDBJ whole genome shotgun (WGS) entry which is preliminary data.</text>
</comment>
<evidence type="ECO:0000313" key="3">
    <source>
        <dbReference type="Proteomes" id="UP000054988"/>
    </source>
</evidence>
<proteinExistence type="predicted"/>
<dbReference type="Proteomes" id="UP000054988">
    <property type="component" value="Unassembled WGS sequence"/>
</dbReference>
<evidence type="ECO:0000313" key="2">
    <source>
        <dbReference type="EMBL" id="KTB44856.1"/>
    </source>
</evidence>